<sequence length="263" mass="29371">MSTLKLYGLLVRASIRSRMQYKFNFVFSTLMAACVSAAEILMVAFVLMKFGHVKDWSFYEVGYLYAVIMLSKAIYRTFASDVHHLEKYLVSGDLDALLIRPIPLLLALMTQNVRLLVAEFGQGILILFISMRALISSGQIDWVAIPQTLLIVLSGSVILFSIGLATSAIGFWTTRVEELQTLTEDAARTAAQYPLVLYPKWMSTVLLVLIPVGFVNYIPSLFILRNEYGSWLLLSVVGVAAVCCMLALLFWRIGISRYQSTGS</sequence>
<dbReference type="PROSITE" id="PS51257">
    <property type="entry name" value="PROKAR_LIPOPROTEIN"/>
    <property type="match status" value="1"/>
</dbReference>
<proteinExistence type="predicted"/>
<feature type="transmembrane region" description="Helical" evidence="1">
    <location>
        <begin position="147"/>
        <end position="172"/>
    </location>
</feature>
<reference evidence="2 3" key="1">
    <citation type="submission" date="2021-03" db="EMBL/GenBank/DDBJ databases">
        <title>Genomic Encyclopedia of Type Strains, Phase IV (KMG-IV): sequencing the most valuable type-strain genomes for metagenomic binning, comparative biology and taxonomic classification.</title>
        <authorList>
            <person name="Goeker M."/>
        </authorList>
    </citation>
    <scope>NUCLEOTIDE SEQUENCE [LARGE SCALE GENOMIC DNA]</scope>
    <source>
        <strain evidence="2 3">DSM 26048</strain>
    </source>
</reference>
<comment type="caution">
    <text evidence="2">The sequence shown here is derived from an EMBL/GenBank/DDBJ whole genome shotgun (WGS) entry which is preliminary data.</text>
</comment>
<protein>
    <submittedName>
        <fullName evidence="2">ABC-2 type transport system permease protein</fullName>
    </submittedName>
</protein>
<keyword evidence="3" id="KW-1185">Reference proteome</keyword>
<dbReference type="EMBL" id="JAGGLB010000013">
    <property type="protein sequence ID" value="MBP1992413.1"/>
    <property type="molecule type" value="Genomic_DNA"/>
</dbReference>
<evidence type="ECO:0000256" key="1">
    <source>
        <dbReference type="SAM" id="Phobius"/>
    </source>
</evidence>
<keyword evidence="1" id="KW-1133">Transmembrane helix</keyword>
<dbReference type="InterPro" id="IPR010390">
    <property type="entry name" value="ABC-2_transporter-like"/>
</dbReference>
<dbReference type="RefSeq" id="WP_209973398.1">
    <property type="nucleotide sequence ID" value="NZ_JAGGLB010000013.1"/>
</dbReference>
<dbReference type="Pfam" id="PF06182">
    <property type="entry name" value="ABC2_membrane_6"/>
    <property type="match status" value="1"/>
</dbReference>
<feature type="transmembrane region" description="Helical" evidence="1">
    <location>
        <begin position="21"/>
        <end position="50"/>
    </location>
</feature>
<evidence type="ECO:0000313" key="2">
    <source>
        <dbReference type="EMBL" id="MBP1992413.1"/>
    </source>
</evidence>
<keyword evidence="1" id="KW-0812">Transmembrane</keyword>
<feature type="transmembrane region" description="Helical" evidence="1">
    <location>
        <begin position="231"/>
        <end position="253"/>
    </location>
</feature>
<keyword evidence="1" id="KW-0472">Membrane</keyword>
<feature type="transmembrane region" description="Helical" evidence="1">
    <location>
        <begin position="201"/>
        <end position="224"/>
    </location>
</feature>
<feature type="transmembrane region" description="Helical" evidence="1">
    <location>
        <begin position="56"/>
        <end position="75"/>
    </location>
</feature>
<evidence type="ECO:0000313" key="3">
    <source>
        <dbReference type="Proteomes" id="UP001519287"/>
    </source>
</evidence>
<name>A0ABS4IY10_9BACL</name>
<dbReference type="PANTHER" id="PTHR36833">
    <property type="entry name" value="SLR0610 PROTEIN-RELATED"/>
    <property type="match status" value="1"/>
</dbReference>
<accession>A0ABS4IY10</accession>
<organism evidence="2 3">
    <name type="scientific">Paenibacillus eucommiae</name>
    <dbReference type="NCBI Taxonomy" id="1355755"/>
    <lineage>
        <taxon>Bacteria</taxon>
        <taxon>Bacillati</taxon>
        <taxon>Bacillota</taxon>
        <taxon>Bacilli</taxon>
        <taxon>Bacillales</taxon>
        <taxon>Paenibacillaceae</taxon>
        <taxon>Paenibacillus</taxon>
    </lineage>
</organism>
<gene>
    <name evidence="2" type="ORF">J2Z66_004021</name>
</gene>
<dbReference type="PANTHER" id="PTHR36833:SF1">
    <property type="entry name" value="INTEGRAL MEMBRANE TRANSPORT PROTEIN"/>
    <property type="match status" value="1"/>
</dbReference>
<dbReference type="Proteomes" id="UP001519287">
    <property type="component" value="Unassembled WGS sequence"/>
</dbReference>
<feature type="transmembrane region" description="Helical" evidence="1">
    <location>
        <begin position="115"/>
        <end position="135"/>
    </location>
</feature>